<sequence length="513" mass="54648">MRKSVLAAVSVLSLMFSVAVLAPPATAAVSISVTASASTVSEGSAVRISGTAWGARLGSVVDLQRWYDGAWRRVARKTLVDTRRFSFRVTPPRGAQRYRVRKPAQLGQSAATSRTISVTVTWRPKVTAATSVFLRSDRLWVTRVTGTAPADTLVNAQHLNPTTGAWVTTGPGAVSDSAGRFRVDVDGRPNGWRFRMMSAPSGPRLSGYSATLSAVQRPVPLAMNQETQIGALVADPATGYASFTLPATAGDLVSVAIDAEARASTVNVELNGTPIATLEPYQQRVSTFRAPATGTYRLTSHVYDTGVSGPVTIWTSTAKTKAYDQGCCNADQDRPGQIVDYSVPASPDDMYVLTVSEYEQLPAPFRSILDPDGLPVQSLYPVRTTYGNSQVFRLKKAGTHTLRYIAHGLEPLDVRDNLEPIVTTDATLDGGWVSGGPTRTSGGGRFRLTVPAGTTFVMSSSTDGQLLTPSGEMVPVGAGETCFENAAGGQYDLVVWKFGVSFSARTAKRCPNN</sequence>
<proteinExistence type="predicted"/>
<evidence type="ECO:0000313" key="3">
    <source>
        <dbReference type="Proteomes" id="UP000564496"/>
    </source>
</evidence>
<evidence type="ECO:0000256" key="1">
    <source>
        <dbReference type="SAM" id="SignalP"/>
    </source>
</evidence>
<reference evidence="2 3" key="1">
    <citation type="submission" date="2020-07" db="EMBL/GenBank/DDBJ databases">
        <title>Sequencing the genomes of 1000 actinobacteria strains.</title>
        <authorList>
            <person name="Klenk H.-P."/>
        </authorList>
    </citation>
    <scope>NUCLEOTIDE SEQUENCE [LARGE SCALE GENOMIC DNA]</scope>
    <source>
        <strain evidence="2 3">DSM 26487</strain>
    </source>
</reference>
<feature type="chain" id="PRO_5030989416" evidence="1">
    <location>
        <begin position="28"/>
        <end position="513"/>
    </location>
</feature>
<dbReference type="AlphaFoldDB" id="A0A7Z0DQY0"/>
<dbReference type="Proteomes" id="UP000564496">
    <property type="component" value="Unassembled WGS sequence"/>
</dbReference>
<organism evidence="2 3">
    <name type="scientific">Nocardioides panzhihuensis</name>
    <dbReference type="NCBI Taxonomy" id="860243"/>
    <lineage>
        <taxon>Bacteria</taxon>
        <taxon>Bacillati</taxon>
        <taxon>Actinomycetota</taxon>
        <taxon>Actinomycetes</taxon>
        <taxon>Propionibacteriales</taxon>
        <taxon>Nocardioidaceae</taxon>
        <taxon>Nocardioides</taxon>
    </lineage>
</organism>
<evidence type="ECO:0000313" key="2">
    <source>
        <dbReference type="EMBL" id="NYI80170.1"/>
    </source>
</evidence>
<accession>A0A7Z0DQY0</accession>
<keyword evidence="3" id="KW-1185">Reference proteome</keyword>
<protein>
    <submittedName>
        <fullName evidence="2">Uncharacterized protein</fullName>
    </submittedName>
</protein>
<keyword evidence="1" id="KW-0732">Signal</keyword>
<feature type="signal peptide" evidence="1">
    <location>
        <begin position="1"/>
        <end position="27"/>
    </location>
</feature>
<dbReference type="EMBL" id="JACBZR010000001">
    <property type="protein sequence ID" value="NYI80170.1"/>
    <property type="molecule type" value="Genomic_DNA"/>
</dbReference>
<comment type="caution">
    <text evidence="2">The sequence shown here is derived from an EMBL/GenBank/DDBJ whole genome shotgun (WGS) entry which is preliminary data.</text>
</comment>
<gene>
    <name evidence="2" type="ORF">BJ988_004818</name>
</gene>
<name>A0A7Z0DQY0_9ACTN</name>
<dbReference type="RefSeq" id="WP_179660390.1">
    <property type="nucleotide sequence ID" value="NZ_JACBZR010000001.1"/>
</dbReference>